<dbReference type="EMBL" id="GL379816">
    <property type="protein sequence ID" value="EGT45953.1"/>
    <property type="molecule type" value="Genomic_DNA"/>
</dbReference>
<feature type="transmembrane region" description="Helical" evidence="1">
    <location>
        <begin position="109"/>
        <end position="131"/>
    </location>
</feature>
<dbReference type="InParanoid" id="G0MW52"/>
<sequence>MTTVSTPASNLPKSMSGTPEKQYWISELPELISKAKSYSLHLILACVALFILKIAMNFTLIVITNGDVTWLAISIFAIILHTVIFALQLRARALLLKFDILDVNQAYHYFFCTTSFGSVLVVADCFFVLGMKQHSGSYWMILLPIFETPILFYCLFIIELQMTAVEEALFENYKIEREIGEGKLSEMEEKYLEDHRPGLLISNSYGAYKHKPEESK</sequence>
<feature type="transmembrane region" description="Helical" evidence="1">
    <location>
        <begin position="42"/>
        <end position="63"/>
    </location>
</feature>
<evidence type="ECO:0000313" key="2">
    <source>
        <dbReference type="EMBL" id="EGT45953.1"/>
    </source>
</evidence>
<keyword evidence="3" id="KW-1185">Reference proteome</keyword>
<dbReference type="Proteomes" id="UP000008068">
    <property type="component" value="Unassembled WGS sequence"/>
</dbReference>
<protein>
    <recommendedName>
        <fullName evidence="4">Transmembrane protein</fullName>
    </recommendedName>
</protein>
<dbReference type="HOGENOM" id="CLU_1278617_0_0_1"/>
<keyword evidence="1" id="KW-1133">Transmembrane helix</keyword>
<gene>
    <name evidence="2" type="ORF">CAEBREN_23473</name>
</gene>
<keyword evidence="1" id="KW-0472">Membrane</keyword>
<name>G0MW52_CAEBE</name>
<feature type="transmembrane region" description="Helical" evidence="1">
    <location>
        <begin position="69"/>
        <end position="89"/>
    </location>
</feature>
<evidence type="ECO:0000256" key="1">
    <source>
        <dbReference type="SAM" id="Phobius"/>
    </source>
</evidence>
<dbReference type="AlphaFoldDB" id="G0MW52"/>
<organism evidence="3">
    <name type="scientific">Caenorhabditis brenneri</name>
    <name type="common">Nematode worm</name>
    <dbReference type="NCBI Taxonomy" id="135651"/>
    <lineage>
        <taxon>Eukaryota</taxon>
        <taxon>Metazoa</taxon>
        <taxon>Ecdysozoa</taxon>
        <taxon>Nematoda</taxon>
        <taxon>Chromadorea</taxon>
        <taxon>Rhabditida</taxon>
        <taxon>Rhabditina</taxon>
        <taxon>Rhabditomorpha</taxon>
        <taxon>Rhabditoidea</taxon>
        <taxon>Rhabditidae</taxon>
        <taxon>Peloderinae</taxon>
        <taxon>Caenorhabditis</taxon>
    </lineage>
</organism>
<reference evidence="3" key="1">
    <citation type="submission" date="2011-07" db="EMBL/GenBank/DDBJ databases">
        <authorList>
            <consortium name="Caenorhabditis brenneri Sequencing and Analysis Consortium"/>
            <person name="Wilson R.K."/>
        </authorList>
    </citation>
    <scope>NUCLEOTIDE SEQUENCE [LARGE SCALE GENOMIC DNA]</scope>
    <source>
        <strain evidence="3">PB2801</strain>
    </source>
</reference>
<keyword evidence="1" id="KW-0812">Transmembrane</keyword>
<proteinExistence type="predicted"/>
<evidence type="ECO:0008006" key="4">
    <source>
        <dbReference type="Google" id="ProtNLM"/>
    </source>
</evidence>
<feature type="transmembrane region" description="Helical" evidence="1">
    <location>
        <begin position="137"/>
        <end position="158"/>
    </location>
</feature>
<accession>G0MW52</accession>
<evidence type="ECO:0000313" key="3">
    <source>
        <dbReference type="Proteomes" id="UP000008068"/>
    </source>
</evidence>